<evidence type="ECO:0000313" key="2">
    <source>
        <dbReference type="Proteomes" id="UP000222862"/>
    </source>
</evidence>
<dbReference type="EMBL" id="NJGI01000001">
    <property type="protein sequence ID" value="PGH22411.1"/>
    <property type="molecule type" value="Genomic_DNA"/>
</dbReference>
<sequence length="77" mass="9493">MRGHKAANEEKYQKIINDIHRYNMYFETKGMDSSYYYIHRLPLNLGYDEHPYWLIEKMNFILRVTNKIYSEIRKRGS</sequence>
<protein>
    <submittedName>
        <fullName evidence="1">Uncharacterized protein</fullName>
    </submittedName>
</protein>
<name>A0A2B7YMX0_FUSNP</name>
<comment type="caution">
    <text evidence="1">The sequence shown here is derived from an EMBL/GenBank/DDBJ whole genome shotgun (WGS) entry which is preliminary data.</text>
</comment>
<dbReference type="Proteomes" id="UP000222862">
    <property type="component" value="Unassembled WGS sequence"/>
</dbReference>
<proteinExistence type="predicted"/>
<evidence type="ECO:0000313" key="1">
    <source>
        <dbReference type="EMBL" id="PGH22411.1"/>
    </source>
</evidence>
<dbReference type="RefSeq" id="WP_098702480.1">
    <property type="nucleotide sequence ID" value="NZ_NJGI01000001.1"/>
</dbReference>
<reference evidence="1 2" key="1">
    <citation type="submission" date="2017-06" db="EMBL/GenBank/DDBJ databases">
        <title>Genome sequencing of Fusobacterium nucleatum subsp. polymorphum KCOM 1232 (=ChDC F37).</title>
        <authorList>
            <person name="Kook J.-K."/>
            <person name="Park S.-N."/>
            <person name="Lim Y.K."/>
            <person name="Roh H."/>
        </authorList>
    </citation>
    <scope>NUCLEOTIDE SEQUENCE [LARGE SCALE GENOMIC DNA]</scope>
    <source>
        <strain evidence="2">KCOM 1232 ( ChDC F37)</strain>
    </source>
</reference>
<accession>A0A2B7YMX0</accession>
<dbReference type="AlphaFoldDB" id="A0A2B7YMX0"/>
<gene>
    <name evidence="1" type="ORF">RN96_04545</name>
</gene>
<organism evidence="1 2">
    <name type="scientific">Fusobacterium nucleatum subsp. polymorphum</name>
    <name type="common">Fusobacterium polymorphum</name>
    <dbReference type="NCBI Taxonomy" id="76857"/>
    <lineage>
        <taxon>Bacteria</taxon>
        <taxon>Fusobacteriati</taxon>
        <taxon>Fusobacteriota</taxon>
        <taxon>Fusobacteriia</taxon>
        <taxon>Fusobacteriales</taxon>
        <taxon>Fusobacteriaceae</taxon>
        <taxon>Fusobacterium</taxon>
    </lineage>
</organism>